<sequence>MTELDVNSEEATGACKTALRWLNMQVNQIKPYTLKSLNKATKLENGHYNLLVTLVTQCFEGRDFNFDLELDPAVKNPTALLKHKQLE</sequence>
<proteinExistence type="predicted"/>
<gene>
    <name evidence="1" type="ORF">M9Y10_038625</name>
</gene>
<dbReference type="EMBL" id="JAPFFF010000006">
    <property type="protein sequence ID" value="KAK8887575.1"/>
    <property type="molecule type" value="Genomic_DNA"/>
</dbReference>
<protein>
    <recommendedName>
        <fullName evidence="3">Calponin-homology (CH) domain-containing protein</fullName>
    </recommendedName>
</protein>
<evidence type="ECO:0008006" key="3">
    <source>
        <dbReference type="Google" id="ProtNLM"/>
    </source>
</evidence>
<name>A0ABR2K8Z3_9EUKA</name>
<reference evidence="1 2" key="1">
    <citation type="submission" date="2024-04" db="EMBL/GenBank/DDBJ databases">
        <title>Tritrichomonas musculus Genome.</title>
        <authorList>
            <person name="Alves-Ferreira E."/>
            <person name="Grigg M."/>
            <person name="Lorenzi H."/>
            <person name="Galac M."/>
        </authorList>
    </citation>
    <scope>NUCLEOTIDE SEQUENCE [LARGE SCALE GENOMIC DNA]</scope>
    <source>
        <strain evidence="1 2">EAF2021</strain>
    </source>
</reference>
<evidence type="ECO:0000313" key="1">
    <source>
        <dbReference type="EMBL" id="KAK8887575.1"/>
    </source>
</evidence>
<evidence type="ECO:0000313" key="2">
    <source>
        <dbReference type="Proteomes" id="UP001470230"/>
    </source>
</evidence>
<keyword evidence="2" id="KW-1185">Reference proteome</keyword>
<dbReference type="Proteomes" id="UP001470230">
    <property type="component" value="Unassembled WGS sequence"/>
</dbReference>
<accession>A0ABR2K8Z3</accession>
<organism evidence="1 2">
    <name type="scientific">Tritrichomonas musculus</name>
    <dbReference type="NCBI Taxonomy" id="1915356"/>
    <lineage>
        <taxon>Eukaryota</taxon>
        <taxon>Metamonada</taxon>
        <taxon>Parabasalia</taxon>
        <taxon>Tritrichomonadida</taxon>
        <taxon>Tritrichomonadidae</taxon>
        <taxon>Tritrichomonas</taxon>
    </lineage>
</organism>
<comment type="caution">
    <text evidence="1">The sequence shown here is derived from an EMBL/GenBank/DDBJ whole genome shotgun (WGS) entry which is preliminary data.</text>
</comment>